<evidence type="ECO:0000256" key="5">
    <source>
        <dbReference type="ARBA" id="ARBA00022927"/>
    </source>
</evidence>
<dbReference type="GO" id="GO:0008320">
    <property type="term" value="F:protein transmembrane transporter activity"/>
    <property type="evidence" value="ECO:0007669"/>
    <property type="project" value="TreeGrafter"/>
</dbReference>
<evidence type="ECO:0000256" key="2">
    <source>
        <dbReference type="ARBA" id="ARBA00022448"/>
    </source>
</evidence>
<feature type="transmembrane region" description="Helical" evidence="10">
    <location>
        <begin position="74"/>
        <end position="93"/>
    </location>
</feature>
<gene>
    <name evidence="12" type="ORF">INT44_006655</name>
</gene>
<sequence>MAQYTYDEQGVTFNYFVLSVLALFLVPLTLQWIYKTVKDAKAKAGHTYCNCEPCKNKSVRLASARKRSAVRHVASARILFIVLGWILFSFLAYKISLTEVQKVVWDPYDILQIPEGTELPDIKKTYRKLSLVYHPDKAPKDQAEEYEAKFVEITKAYKVLTDEDTRKNYEEFGHPDGKQSYTMGIALPKWLVEGSNSYFTLAFYGLLFGILLPTHIARWWYRSRRLTKDRILNGSMALFFKELKENSTHRDLIDILSTSVEFKEKLTIRPSDEANLVPIVTIIKEEMENRYGQKFEKSKRFSAPYCYKVKVLVYAHLLRVEVTDAGLIKDQEFIVETSVHLLNGLLQIALVKLWLQSSSRIMDLSQSLVQAIFPGESALLQLPYVNNALLRQYYRSKKRTFPSVQKFLDAPEDQRKSLLKPLSSDQYLDCMEVAKAIPQLHTLKAEFRVAGDNILTVGAIVTFILKLQNGVVVGVESAKTNGKAVEHSAVNEKDDEDDEALDAVDAIIEGKKEIKESDERISPAHAPYYPGEKKPYWWVYLGDPKVNRIIVPPQKITDIVTKKTIKIQFPGPPKAGTYTFSYFVRSDSFVGTDLRQDIKLVIQEPSDLPPEEDFDDTISEPDEDSIAGQMKLMREQGISGAISGPPKPQPNQKAKADDSDSDSDSDSDDD</sequence>
<feature type="region of interest" description="Disordered" evidence="9">
    <location>
        <begin position="604"/>
        <end position="670"/>
    </location>
</feature>
<feature type="compositionally biased region" description="Acidic residues" evidence="9">
    <location>
        <begin position="659"/>
        <end position="670"/>
    </location>
</feature>
<dbReference type="Gene3D" id="1.10.150.20">
    <property type="entry name" value="5' to 3' exonuclease, C-terminal subdomain"/>
    <property type="match status" value="1"/>
</dbReference>
<dbReference type="PANTHER" id="PTHR24075:SF0">
    <property type="entry name" value="TRANSLOCATION PROTEIN SEC63 HOMOLOG"/>
    <property type="match status" value="1"/>
</dbReference>
<evidence type="ECO:0000256" key="1">
    <source>
        <dbReference type="ARBA" id="ARBA00004477"/>
    </source>
</evidence>
<dbReference type="SUPFAM" id="SSF158702">
    <property type="entry name" value="Sec63 N-terminal domain-like"/>
    <property type="match status" value="1"/>
</dbReference>
<comment type="subcellular location">
    <subcellularLocation>
        <location evidence="1">Endoplasmic reticulum membrane</location>
        <topology evidence="1">Multi-pass membrane protein</topology>
    </subcellularLocation>
</comment>
<organism evidence="12 13">
    <name type="scientific">Umbelopsis vinacea</name>
    <dbReference type="NCBI Taxonomy" id="44442"/>
    <lineage>
        <taxon>Eukaryota</taxon>
        <taxon>Fungi</taxon>
        <taxon>Fungi incertae sedis</taxon>
        <taxon>Mucoromycota</taxon>
        <taxon>Mucoromycotina</taxon>
        <taxon>Umbelopsidomycetes</taxon>
        <taxon>Umbelopsidales</taxon>
        <taxon>Umbelopsidaceae</taxon>
        <taxon>Umbelopsis</taxon>
    </lineage>
</organism>
<evidence type="ECO:0000256" key="9">
    <source>
        <dbReference type="SAM" id="MobiDB-lite"/>
    </source>
</evidence>
<dbReference type="Gene3D" id="1.10.3380.10">
    <property type="entry name" value="Sec63 N-terminal domain-like domain"/>
    <property type="match status" value="1"/>
</dbReference>
<dbReference type="GO" id="GO:0031207">
    <property type="term" value="C:Sec62/Sec63 complex"/>
    <property type="evidence" value="ECO:0007669"/>
    <property type="project" value="TreeGrafter"/>
</dbReference>
<dbReference type="SMART" id="SM00271">
    <property type="entry name" value="DnaJ"/>
    <property type="match status" value="1"/>
</dbReference>
<proteinExistence type="predicted"/>
<keyword evidence="5" id="KW-0653">Protein transport</keyword>
<dbReference type="GO" id="GO:0006620">
    <property type="term" value="P:post-translational protein targeting to endoplasmic reticulum membrane"/>
    <property type="evidence" value="ECO:0007669"/>
    <property type="project" value="TreeGrafter"/>
</dbReference>
<accession>A0A8H7PEI5</accession>
<keyword evidence="4" id="KW-0256">Endoplasmic reticulum</keyword>
<keyword evidence="6 10" id="KW-1133">Transmembrane helix</keyword>
<name>A0A8H7PEI5_9FUNG</name>
<dbReference type="Gene3D" id="2.60.40.150">
    <property type="entry name" value="C2 domain"/>
    <property type="match status" value="1"/>
</dbReference>
<dbReference type="AlphaFoldDB" id="A0A8H7PEI5"/>
<dbReference type="GO" id="GO:0006614">
    <property type="term" value="P:SRP-dependent cotranslational protein targeting to membrane"/>
    <property type="evidence" value="ECO:0007669"/>
    <property type="project" value="TreeGrafter"/>
</dbReference>
<keyword evidence="2" id="KW-0813">Transport</keyword>
<dbReference type="OrthoDB" id="1734229at2759"/>
<dbReference type="EMBL" id="JAEPRA010000024">
    <property type="protein sequence ID" value="KAG2172482.1"/>
    <property type="molecule type" value="Genomic_DNA"/>
</dbReference>
<dbReference type="SMART" id="SM00973">
    <property type="entry name" value="Sec63"/>
    <property type="match status" value="1"/>
</dbReference>
<dbReference type="InterPro" id="IPR004179">
    <property type="entry name" value="Sec63-dom"/>
</dbReference>
<dbReference type="Proteomes" id="UP000612746">
    <property type="component" value="Unassembled WGS sequence"/>
</dbReference>
<dbReference type="InterPro" id="IPR001623">
    <property type="entry name" value="DnaJ_domain"/>
</dbReference>
<feature type="compositionally biased region" description="Acidic residues" evidence="9">
    <location>
        <begin position="609"/>
        <end position="625"/>
    </location>
</feature>
<evidence type="ECO:0000313" key="13">
    <source>
        <dbReference type="Proteomes" id="UP000612746"/>
    </source>
</evidence>
<keyword evidence="8" id="KW-0143">Chaperone</keyword>
<dbReference type="PROSITE" id="PS50076">
    <property type="entry name" value="DNAJ_2"/>
    <property type="match status" value="1"/>
</dbReference>
<keyword evidence="3 10" id="KW-0812">Transmembrane</keyword>
<dbReference type="SUPFAM" id="SSF46565">
    <property type="entry name" value="Chaperone J-domain"/>
    <property type="match status" value="1"/>
</dbReference>
<dbReference type="SUPFAM" id="SSF81296">
    <property type="entry name" value="E set domains"/>
    <property type="match status" value="1"/>
</dbReference>
<dbReference type="PANTHER" id="PTHR24075">
    <property type="entry name" value="SEC63 DOMAIN-CONTAINING"/>
    <property type="match status" value="1"/>
</dbReference>
<evidence type="ECO:0000256" key="4">
    <source>
        <dbReference type="ARBA" id="ARBA00022824"/>
    </source>
</evidence>
<comment type="caution">
    <text evidence="12">The sequence shown here is derived from an EMBL/GenBank/DDBJ whole genome shotgun (WGS) entry which is preliminary data.</text>
</comment>
<feature type="domain" description="J" evidence="11">
    <location>
        <begin position="106"/>
        <end position="173"/>
    </location>
</feature>
<dbReference type="Pfam" id="PF02889">
    <property type="entry name" value="Sec63"/>
    <property type="match status" value="1"/>
</dbReference>
<evidence type="ECO:0000256" key="7">
    <source>
        <dbReference type="ARBA" id="ARBA00023136"/>
    </source>
</evidence>
<feature type="transmembrane region" description="Helical" evidence="10">
    <location>
        <begin position="198"/>
        <end position="221"/>
    </location>
</feature>
<dbReference type="Pfam" id="PF00226">
    <property type="entry name" value="DnaJ"/>
    <property type="match status" value="1"/>
</dbReference>
<reference evidence="12" key="1">
    <citation type="submission" date="2020-12" db="EMBL/GenBank/DDBJ databases">
        <title>Metabolic potential, ecology and presence of endohyphal bacteria is reflected in genomic diversity of Mucoromycotina.</title>
        <authorList>
            <person name="Muszewska A."/>
            <person name="Okrasinska A."/>
            <person name="Steczkiewicz K."/>
            <person name="Drgas O."/>
            <person name="Orlowska M."/>
            <person name="Perlinska-Lenart U."/>
            <person name="Aleksandrzak-Piekarczyk T."/>
            <person name="Szatraj K."/>
            <person name="Zielenkiewicz U."/>
            <person name="Pilsyk S."/>
            <person name="Malc E."/>
            <person name="Mieczkowski P."/>
            <person name="Kruszewska J.S."/>
            <person name="Biernat P."/>
            <person name="Pawlowska J."/>
        </authorList>
    </citation>
    <scope>NUCLEOTIDE SEQUENCE</scope>
    <source>
        <strain evidence="12">WA0000051536</strain>
    </source>
</reference>
<keyword evidence="13" id="KW-1185">Reference proteome</keyword>
<evidence type="ECO:0000259" key="11">
    <source>
        <dbReference type="PROSITE" id="PS50076"/>
    </source>
</evidence>
<evidence type="ECO:0000313" key="12">
    <source>
        <dbReference type="EMBL" id="KAG2172482.1"/>
    </source>
</evidence>
<dbReference type="Gene3D" id="1.10.287.110">
    <property type="entry name" value="DnaJ domain"/>
    <property type="match status" value="1"/>
</dbReference>
<keyword evidence="7 10" id="KW-0472">Membrane</keyword>
<protein>
    <recommendedName>
        <fullName evidence="11">J domain-containing protein</fullName>
    </recommendedName>
</protein>
<dbReference type="InterPro" id="IPR036869">
    <property type="entry name" value="J_dom_sf"/>
</dbReference>
<feature type="transmembrane region" description="Helical" evidence="10">
    <location>
        <begin position="12"/>
        <end position="34"/>
    </location>
</feature>
<dbReference type="InterPro" id="IPR035892">
    <property type="entry name" value="C2_domain_sf"/>
</dbReference>
<evidence type="ECO:0000256" key="8">
    <source>
        <dbReference type="ARBA" id="ARBA00023186"/>
    </source>
</evidence>
<dbReference type="PRINTS" id="PR00625">
    <property type="entry name" value="JDOMAIN"/>
</dbReference>
<evidence type="ECO:0000256" key="3">
    <source>
        <dbReference type="ARBA" id="ARBA00022692"/>
    </source>
</evidence>
<evidence type="ECO:0000256" key="10">
    <source>
        <dbReference type="SAM" id="Phobius"/>
    </source>
</evidence>
<dbReference type="InterPro" id="IPR014756">
    <property type="entry name" value="Ig_E-set"/>
</dbReference>
<dbReference type="GO" id="GO:0003723">
    <property type="term" value="F:RNA binding"/>
    <property type="evidence" value="ECO:0007669"/>
    <property type="project" value="TreeGrafter"/>
</dbReference>
<dbReference type="CDD" id="cd06257">
    <property type="entry name" value="DnaJ"/>
    <property type="match status" value="1"/>
</dbReference>
<evidence type="ECO:0000256" key="6">
    <source>
        <dbReference type="ARBA" id="ARBA00022989"/>
    </source>
</evidence>